<reference evidence="1 2" key="1">
    <citation type="submission" date="2014-11" db="EMBL/GenBank/DDBJ databases">
        <authorList>
            <person name="Zhu J."/>
            <person name="Qi W."/>
            <person name="Song R."/>
        </authorList>
    </citation>
    <scope>NUCLEOTIDE SEQUENCE [LARGE SCALE GENOMIC DNA]</scope>
</reference>
<gene>
    <name evidence="1" type="ORF">Vbra_12085</name>
</gene>
<dbReference type="InterPro" id="IPR023214">
    <property type="entry name" value="HAD_sf"/>
</dbReference>
<accession>A0A0G4EK13</accession>
<sequence>MASAGGIRVSEVKRLKRHTAFVDALKTVGMPRGWAQHHTCIFWRPPYRQDKCTKVAALNFAALDYRISGKSSSTWSLARPFLPARLQTLSDQGFKVVVFANQCWVGTSALDHPQDVTASLTQHLPQLVDDFHRFLAFVAPVPVYVYIAVARRDVGDPFVMPSRAMWDLMLSHMAQEVDVASSFYVSGPEHRWGSPRDDAQFAEAVGLRVVSFEDFATGRMTAQMKAERASVSSATSVASERMERSAVV</sequence>
<dbReference type="Pfam" id="PF08645">
    <property type="entry name" value="PNK3P"/>
    <property type="match status" value="1"/>
</dbReference>
<keyword evidence="2" id="KW-1185">Reference proteome</keyword>
<dbReference type="STRING" id="1169540.A0A0G4EK13"/>
<dbReference type="GO" id="GO:0046403">
    <property type="term" value="F:polynucleotide 3'-phosphatase activity"/>
    <property type="evidence" value="ECO:0007669"/>
    <property type="project" value="TreeGrafter"/>
</dbReference>
<dbReference type="Proteomes" id="UP000041254">
    <property type="component" value="Unassembled WGS sequence"/>
</dbReference>
<dbReference type="InterPro" id="IPR036412">
    <property type="entry name" value="HAD-like_sf"/>
</dbReference>
<dbReference type="InterPro" id="IPR013954">
    <property type="entry name" value="PNK3P"/>
</dbReference>
<dbReference type="GO" id="GO:0003690">
    <property type="term" value="F:double-stranded DNA binding"/>
    <property type="evidence" value="ECO:0007669"/>
    <property type="project" value="TreeGrafter"/>
</dbReference>
<dbReference type="PANTHER" id="PTHR12083:SF9">
    <property type="entry name" value="BIFUNCTIONAL POLYNUCLEOTIDE PHOSPHATASE_KINASE"/>
    <property type="match status" value="1"/>
</dbReference>
<dbReference type="AlphaFoldDB" id="A0A0G4EK13"/>
<proteinExistence type="predicted"/>
<dbReference type="Gene3D" id="3.40.50.1000">
    <property type="entry name" value="HAD superfamily/HAD-like"/>
    <property type="match status" value="1"/>
</dbReference>
<dbReference type="PANTHER" id="PTHR12083">
    <property type="entry name" value="BIFUNCTIONAL POLYNUCLEOTIDE PHOSPHATASE/KINASE"/>
    <property type="match status" value="1"/>
</dbReference>
<dbReference type="SUPFAM" id="SSF56784">
    <property type="entry name" value="HAD-like"/>
    <property type="match status" value="1"/>
</dbReference>
<dbReference type="GO" id="GO:0006281">
    <property type="term" value="P:DNA repair"/>
    <property type="evidence" value="ECO:0007669"/>
    <property type="project" value="TreeGrafter"/>
</dbReference>
<dbReference type="InParanoid" id="A0A0G4EK13"/>
<dbReference type="OMA" id="WDLMASC"/>
<dbReference type="EMBL" id="CDMY01000248">
    <property type="protein sequence ID" value="CEL96882.1"/>
    <property type="molecule type" value="Genomic_DNA"/>
</dbReference>
<dbReference type="GO" id="GO:0046404">
    <property type="term" value="F:ATP-dependent polydeoxyribonucleotide 5'-hydroxyl-kinase activity"/>
    <property type="evidence" value="ECO:0007669"/>
    <property type="project" value="TreeGrafter"/>
</dbReference>
<name>A0A0G4EK13_VITBC</name>
<evidence type="ECO:0000313" key="1">
    <source>
        <dbReference type="EMBL" id="CEL96882.1"/>
    </source>
</evidence>
<dbReference type="OrthoDB" id="19045at2759"/>
<evidence type="ECO:0000313" key="2">
    <source>
        <dbReference type="Proteomes" id="UP000041254"/>
    </source>
</evidence>
<protein>
    <submittedName>
        <fullName evidence="1">Uncharacterized protein</fullName>
    </submittedName>
</protein>
<dbReference type="VEuPathDB" id="CryptoDB:Vbra_12085"/>
<organism evidence="1 2">
    <name type="scientific">Vitrella brassicaformis (strain CCMP3155)</name>
    <dbReference type="NCBI Taxonomy" id="1169540"/>
    <lineage>
        <taxon>Eukaryota</taxon>
        <taxon>Sar</taxon>
        <taxon>Alveolata</taxon>
        <taxon>Colpodellida</taxon>
        <taxon>Vitrellaceae</taxon>
        <taxon>Vitrella</taxon>
    </lineage>
</organism>